<dbReference type="Gene3D" id="1.10.260.40">
    <property type="entry name" value="lambda repressor-like DNA-binding domains"/>
    <property type="match status" value="1"/>
</dbReference>
<dbReference type="Gene3D" id="3.30.450.180">
    <property type="match status" value="1"/>
</dbReference>
<dbReference type="InterPro" id="IPR001387">
    <property type="entry name" value="Cro/C1-type_HTH"/>
</dbReference>
<dbReference type="PANTHER" id="PTHR35010">
    <property type="entry name" value="BLL4672 PROTEIN-RELATED"/>
    <property type="match status" value="1"/>
</dbReference>
<feature type="region of interest" description="Disordered" evidence="1">
    <location>
        <begin position="106"/>
        <end position="160"/>
    </location>
</feature>
<dbReference type="AlphaFoldDB" id="A0A7G3UP27"/>
<dbReference type="EMBL" id="CP029159">
    <property type="protein sequence ID" value="QKM71371.1"/>
    <property type="molecule type" value="Genomic_DNA"/>
</dbReference>
<dbReference type="SUPFAM" id="SSF47413">
    <property type="entry name" value="lambda repressor-like DNA-binding domains"/>
    <property type="match status" value="1"/>
</dbReference>
<dbReference type="PROSITE" id="PS50943">
    <property type="entry name" value="HTH_CROC1"/>
    <property type="match status" value="1"/>
</dbReference>
<feature type="domain" description="HTH cro/C1-type" evidence="2">
    <location>
        <begin position="36"/>
        <end position="90"/>
    </location>
</feature>
<proteinExistence type="predicted"/>
<name>A0A7G3UP27_STRT9</name>
<dbReference type="PANTHER" id="PTHR35010:SF2">
    <property type="entry name" value="BLL4672 PROTEIN"/>
    <property type="match status" value="1"/>
</dbReference>
<dbReference type="CDD" id="cd00093">
    <property type="entry name" value="HTH_XRE"/>
    <property type="match status" value="1"/>
</dbReference>
<accession>A0A7G3UP27</accession>
<dbReference type="InterPro" id="IPR041413">
    <property type="entry name" value="MLTR_LBD"/>
</dbReference>
<dbReference type="Pfam" id="PF17765">
    <property type="entry name" value="MLTR_LBD"/>
    <property type="match status" value="1"/>
</dbReference>
<organism evidence="3 4">
    <name type="scientific">Streptomyces tsukubensis (strain DSM 42081 / NBRC 108919 / NRRL 18488 / 9993)</name>
    <dbReference type="NCBI Taxonomy" id="1114943"/>
    <lineage>
        <taxon>Bacteria</taxon>
        <taxon>Bacillati</taxon>
        <taxon>Actinomycetota</taxon>
        <taxon>Actinomycetes</taxon>
        <taxon>Kitasatosporales</taxon>
        <taxon>Streptomycetaceae</taxon>
        <taxon>Streptomyces</taxon>
    </lineage>
</organism>
<gene>
    <name evidence="3" type="ORF">STSU_004595</name>
</gene>
<protein>
    <submittedName>
        <fullName evidence="3">Transcriptional regulator</fullName>
    </submittedName>
</protein>
<evidence type="ECO:0000313" key="3">
    <source>
        <dbReference type="EMBL" id="QKM71371.1"/>
    </source>
</evidence>
<keyword evidence="4" id="KW-1185">Reference proteome</keyword>
<feature type="region of interest" description="Disordered" evidence="1">
    <location>
        <begin position="338"/>
        <end position="362"/>
    </location>
</feature>
<feature type="compositionally biased region" description="Low complexity" evidence="1">
    <location>
        <begin position="145"/>
        <end position="154"/>
    </location>
</feature>
<reference evidence="3 4" key="1">
    <citation type="journal article" date="2012" name="J. Bacteriol.">
        <title>Draft genome of Streptomyces tsukubaensis NRRL 18488, the producer of the clinically important immunosuppressant tacrolimus (FK506).</title>
        <authorList>
            <person name="Barreiro C."/>
            <person name="Prieto C."/>
            <person name="Sola-Landa A."/>
            <person name="Solera E."/>
            <person name="Martinez-Castro M."/>
            <person name="Perez-Redondo R."/>
            <person name="Garcia-Estrada C."/>
            <person name="Aparicio J.F."/>
            <person name="Fernandez-Martinez L.T."/>
            <person name="Santos-Aberturas J."/>
            <person name="Salehi-Najafabadi Z."/>
            <person name="Rodriguez-Garcia A."/>
            <person name="Tauch A."/>
            <person name="Martin J.F."/>
        </authorList>
    </citation>
    <scope>NUCLEOTIDE SEQUENCE [LARGE SCALE GENOMIC DNA]</scope>
    <source>
        <strain evidence="4">DSM 42081 / NBRC 108919 / NRRL 18488 / 9993</strain>
    </source>
</reference>
<feature type="compositionally biased region" description="Basic and acidic residues" evidence="1">
    <location>
        <begin position="1"/>
        <end position="11"/>
    </location>
</feature>
<dbReference type="GO" id="GO:0003677">
    <property type="term" value="F:DNA binding"/>
    <property type="evidence" value="ECO:0007669"/>
    <property type="project" value="InterPro"/>
</dbReference>
<evidence type="ECO:0000313" key="4">
    <source>
        <dbReference type="Proteomes" id="UP000005940"/>
    </source>
</evidence>
<sequence length="362" mass="39838">MTHETGADRPGVHGRRGCTAAGGRGTLRARRFADLVRGRREELGLSVADVAARLEISTRTYGSWERTPAHEWSEERLHALVKALEMTDQQGGWLFRLAVDREMPAPVHAPPARKKDVLPLGPARPSGAAFPRRTPVGPLLPFPPSTTSLPKAAAPAPPSDPATQAYLRDYAVMMDAVPLPSVLFDRRWDVAHANPAYQELFRDVSLHPTAMPDQNFLRFVLFHPDAGAVLGDRETGWCLPLLAQLETALERYADDSVLQAIRQEIEDDPIMDAAYRCGLPHWVRATGAAAVHHDGAVRTVYHPDPRWGRAECRIVDETPATLEDCGFTRMTMVLRGERAPTPGAPEARRRATRPHLRAVGGA</sequence>
<feature type="region of interest" description="Disordered" evidence="1">
    <location>
        <begin position="1"/>
        <end position="21"/>
    </location>
</feature>
<dbReference type="Proteomes" id="UP000005940">
    <property type="component" value="Chromosome"/>
</dbReference>
<dbReference type="InterPro" id="IPR010982">
    <property type="entry name" value="Lambda_DNA-bd_dom_sf"/>
</dbReference>
<evidence type="ECO:0000256" key="1">
    <source>
        <dbReference type="SAM" id="MobiDB-lite"/>
    </source>
</evidence>
<evidence type="ECO:0000259" key="2">
    <source>
        <dbReference type="PROSITE" id="PS50943"/>
    </source>
</evidence>